<evidence type="ECO:0000259" key="5">
    <source>
        <dbReference type="Pfam" id="PF00496"/>
    </source>
</evidence>
<dbReference type="Pfam" id="PF00496">
    <property type="entry name" value="SBP_bac_5"/>
    <property type="match status" value="1"/>
</dbReference>
<proteinExistence type="inferred from homology"/>
<dbReference type="GO" id="GO:0043190">
    <property type="term" value="C:ATP-binding cassette (ABC) transporter complex"/>
    <property type="evidence" value="ECO:0007669"/>
    <property type="project" value="InterPro"/>
</dbReference>
<dbReference type="GO" id="GO:0015833">
    <property type="term" value="P:peptide transport"/>
    <property type="evidence" value="ECO:0007669"/>
    <property type="project" value="TreeGrafter"/>
</dbReference>
<evidence type="ECO:0000313" key="6">
    <source>
        <dbReference type="EMBL" id="RVT97763.1"/>
    </source>
</evidence>
<dbReference type="SUPFAM" id="SSF53850">
    <property type="entry name" value="Periplasmic binding protein-like II"/>
    <property type="match status" value="1"/>
</dbReference>
<dbReference type="PANTHER" id="PTHR30290:SF10">
    <property type="entry name" value="PERIPLASMIC OLIGOPEPTIDE-BINDING PROTEIN-RELATED"/>
    <property type="match status" value="1"/>
</dbReference>
<protein>
    <submittedName>
        <fullName evidence="6">ABC transporter substrate-binding protein</fullName>
    </submittedName>
</protein>
<dbReference type="Gene3D" id="3.40.190.10">
    <property type="entry name" value="Periplasmic binding protein-like II"/>
    <property type="match status" value="1"/>
</dbReference>
<organism evidence="6 7">
    <name type="scientific">Rhodovarius crocodyli</name>
    <dbReference type="NCBI Taxonomy" id="1979269"/>
    <lineage>
        <taxon>Bacteria</taxon>
        <taxon>Pseudomonadati</taxon>
        <taxon>Pseudomonadota</taxon>
        <taxon>Alphaproteobacteria</taxon>
        <taxon>Acetobacterales</taxon>
        <taxon>Roseomonadaceae</taxon>
        <taxon>Rhodovarius</taxon>
    </lineage>
</organism>
<sequence>MAATGPSCYFLPMRIFRRSTAALALSLLAGGAGAAELRIGLSVMPTTADPHFHADAGNFTLHRHLYESLLQWSGDGRLLPLLAESWAPLPSGDGWELRIDPAARFSDGTAVTAEDASASLRRAATIANSPARYTPFLVGLQRVEVVSPQVLRVFTHGPGPLLPNGLTTIMIVPARIAATAQPGDFNPGGPAAIGSGPYRLTEYRQGQGAVLERAAGWWGRAPLPWSEIRLRILPHDAARVAALLAGDVDLIENVPLRDGPRLAATEGLHVARQDGTRIMFLAMSRQAAADNPLRDRRVRRALSLAVNRAALAQQVMDGAAEPAGQLMPPGRASHDPALAPPAMDRAAARRLLAEAGLGDGLRLTLTGTGNRFPNDTRLLQAVAQMWRQAGIEAEVEVLPPAAFFPRLSAGRFSVALSGWLTGPGEPNSFLNAFLATRDAGRGMGALNGTGYGDPRLDALLTQALATADTPRRQGLWRQAARLAFHEDVAMVPLLHVASLWAMRGGIRYAPRMDSLTLAMDAAQAAE</sequence>
<evidence type="ECO:0000313" key="7">
    <source>
        <dbReference type="Proteomes" id="UP000282957"/>
    </source>
</evidence>
<dbReference type="Gene3D" id="3.10.105.10">
    <property type="entry name" value="Dipeptide-binding Protein, Domain 3"/>
    <property type="match status" value="1"/>
</dbReference>
<dbReference type="EMBL" id="SACL01000002">
    <property type="protein sequence ID" value="RVT97763.1"/>
    <property type="molecule type" value="Genomic_DNA"/>
</dbReference>
<dbReference type="Gene3D" id="3.90.76.10">
    <property type="entry name" value="Dipeptide-binding Protein, Domain 1"/>
    <property type="match status" value="1"/>
</dbReference>
<keyword evidence="3" id="KW-0813">Transport</keyword>
<comment type="subcellular location">
    <subcellularLocation>
        <location evidence="1">Periplasm</location>
    </subcellularLocation>
</comment>
<comment type="caution">
    <text evidence="6">The sequence shown here is derived from an EMBL/GenBank/DDBJ whole genome shotgun (WGS) entry which is preliminary data.</text>
</comment>
<dbReference type="Proteomes" id="UP000282957">
    <property type="component" value="Unassembled WGS sequence"/>
</dbReference>
<gene>
    <name evidence="6" type="ORF">EOD42_08140</name>
</gene>
<dbReference type="PANTHER" id="PTHR30290">
    <property type="entry name" value="PERIPLASMIC BINDING COMPONENT OF ABC TRANSPORTER"/>
    <property type="match status" value="1"/>
</dbReference>
<dbReference type="InterPro" id="IPR030678">
    <property type="entry name" value="Peptide/Ni-bd"/>
</dbReference>
<dbReference type="PIRSF" id="PIRSF002741">
    <property type="entry name" value="MppA"/>
    <property type="match status" value="1"/>
</dbReference>
<reference evidence="6 7" key="1">
    <citation type="submission" date="2019-01" db="EMBL/GenBank/DDBJ databases">
        <authorList>
            <person name="Chen W.-M."/>
        </authorList>
    </citation>
    <scope>NUCLEOTIDE SEQUENCE [LARGE SCALE GENOMIC DNA]</scope>
    <source>
        <strain evidence="6 7">CCP-6</strain>
    </source>
</reference>
<dbReference type="GO" id="GO:1904680">
    <property type="term" value="F:peptide transmembrane transporter activity"/>
    <property type="evidence" value="ECO:0007669"/>
    <property type="project" value="TreeGrafter"/>
</dbReference>
<evidence type="ECO:0000256" key="1">
    <source>
        <dbReference type="ARBA" id="ARBA00004418"/>
    </source>
</evidence>
<name>A0A437MJF6_9PROT</name>
<dbReference type="AlphaFoldDB" id="A0A437MJF6"/>
<dbReference type="GO" id="GO:0030288">
    <property type="term" value="C:outer membrane-bounded periplasmic space"/>
    <property type="evidence" value="ECO:0007669"/>
    <property type="project" value="UniProtKB-ARBA"/>
</dbReference>
<evidence type="ECO:0000256" key="3">
    <source>
        <dbReference type="ARBA" id="ARBA00022448"/>
    </source>
</evidence>
<accession>A0A437MJF6</accession>
<keyword evidence="4" id="KW-0732">Signal</keyword>
<evidence type="ECO:0000256" key="2">
    <source>
        <dbReference type="ARBA" id="ARBA00005695"/>
    </source>
</evidence>
<feature type="domain" description="Solute-binding protein family 5" evidence="5">
    <location>
        <begin position="79"/>
        <end position="439"/>
    </location>
</feature>
<dbReference type="InterPro" id="IPR000914">
    <property type="entry name" value="SBP_5_dom"/>
</dbReference>
<comment type="similarity">
    <text evidence="2">Belongs to the bacterial solute-binding protein 5 family.</text>
</comment>
<dbReference type="InterPro" id="IPR039424">
    <property type="entry name" value="SBP_5"/>
</dbReference>
<evidence type="ECO:0000256" key="4">
    <source>
        <dbReference type="ARBA" id="ARBA00022729"/>
    </source>
</evidence>
<keyword evidence="7" id="KW-1185">Reference proteome</keyword>
<dbReference type="OrthoDB" id="7246412at2"/>